<evidence type="ECO:0000256" key="2">
    <source>
        <dbReference type="ARBA" id="ARBA00023125"/>
    </source>
</evidence>
<organism evidence="6 7">
    <name type="scientific">Micromonospora luteifusca</name>
    <dbReference type="NCBI Taxonomy" id="709860"/>
    <lineage>
        <taxon>Bacteria</taxon>
        <taxon>Bacillati</taxon>
        <taxon>Actinomycetota</taxon>
        <taxon>Actinomycetes</taxon>
        <taxon>Micromonosporales</taxon>
        <taxon>Micromonosporaceae</taxon>
        <taxon>Micromonospora</taxon>
    </lineage>
</organism>
<feature type="domain" description="HTH tetR-type" evidence="5">
    <location>
        <begin position="15"/>
        <end position="73"/>
    </location>
</feature>
<evidence type="ECO:0000256" key="3">
    <source>
        <dbReference type="ARBA" id="ARBA00023163"/>
    </source>
</evidence>
<sequence length="225" mass="23395">MPHSAATPARRADARQNAEKIVQAAVACLGRNSQASMNDIAQEAGVGRVTLYGHFPSREALIEAALVRLLAQGDEVLETVELGGDPRDGLRALMESGWLLIAQASSLLQAAEAALSPGRVQELHAKPEQRVHGLIRRGQAEGVFRADIAADLLSSVLHHILHGAAGDVAAGRLDPADAPRVVAEMALAVCALPDAGRMSGGVTGRCVGPPSYRGDECEDVGGPGR</sequence>
<keyword evidence="1" id="KW-0805">Transcription regulation</keyword>
<dbReference type="EMBL" id="JAFBBP010000001">
    <property type="protein sequence ID" value="MBM7489505.1"/>
    <property type="molecule type" value="Genomic_DNA"/>
</dbReference>
<dbReference type="PANTHER" id="PTHR30055">
    <property type="entry name" value="HTH-TYPE TRANSCRIPTIONAL REGULATOR RUTR"/>
    <property type="match status" value="1"/>
</dbReference>
<proteinExistence type="predicted"/>
<evidence type="ECO:0000259" key="5">
    <source>
        <dbReference type="PROSITE" id="PS50977"/>
    </source>
</evidence>
<dbReference type="InterPro" id="IPR036271">
    <property type="entry name" value="Tet_transcr_reg_TetR-rel_C_sf"/>
</dbReference>
<evidence type="ECO:0000256" key="1">
    <source>
        <dbReference type="ARBA" id="ARBA00023015"/>
    </source>
</evidence>
<dbReference type="PANTHER" id="PTHR30055:SF234">
    <property type="entry name" value="HTH-TYPE TRANSCRIPTIONAL REGULATOR BETI"/>
    <property type="match status" value="1"/>
</dbReference>
<dbReference type="InterPro" id="IPR050109">
    <property type="entry name" value="HTH-type_TetR-like_transc_reg"/>
</dbReference>
<keyword evidence="3" id="KW-0804">Transcription</keyword>
<keyword evidence="7" id="KW-1185">Reference proteome</keyword>
<comment type="caution">
    <text evidence="6">The sequence shown here is derived from an EMBL/GenBank/DDBJ whole genome shotgun (WGS) entry which is preliminary data.</text>
</comment>
<reference evidence="6 7" key="1">
    <citation type="submission" date="2021-01" db="EMBL/GenBank/DDBJ databases">
        <title>Sequencing the genomes of 1000 actinobacteria strains.</title>
        <authorList>
            <person name="Klenk H.-P."/>
        </authorList>
    </citation>
    <scope>NUCLEOTIDE SEQUENCE [LARGE SCALE GENOMIC DNA]</scope>
    <source>
        <strain evidence="6 7">DSM 100204</strain>
    </source>
</reference>
<keyword evidence="2 4" id="KW-0238">DNA-binding</keyword>
<dbReference type="RefSeq" id="WP_204940892.1">
    <property type="nucleotide sequence ID" value="NZ_JAFBBP010000001.1"/>
</dbReference>
<evidence type="ECO:0000256" key="4">
    <source>
        <dbReference type="PROSITE-ProRule" id="PRU00335"/>
    </source>
</evidence>
<dbReference type="SUPFAM" id="SSF46689">
    <property type="entry name" value="Homeodomain-like"/>
    <property type="match status" value="1"/>
</dbReference>
<dbReference type="SUPFAM" id="SSF48498">
    <property type="entry name" value="Tetracyclin repressor-like, C-terminal domain"/>
    <property type="match status" value="1"/>
</dbReference>
<dbReference type="PROSITE" id="PS50977">
    <property type="entry name" value="HTH_TETR_2"/>
    <property type="match status" value="1"/>
</dbReference>
<dbReference type="Pfam" id="PF00440">
    <property type="entry name" value="TetR_N"/>
    <property type="match status" value="1"/>
</dbReference>
<evidence type="ECO:0000313" key="6">
    <source>
        <dbReference type="EMBL" id="MBM7489505.1"/>
    </source>
</evidence>
<feature type="DNA-binding region" description="H-T-H motif" evidence="4">
    <location>
        <begin position="36"/>
        <end position="55"/>
    </location>
</feature>
<accession>A0ABS2LMY0</accession>
<protein>
    <submittedName>
        <fullName evidence="6">AcrR family transcriptional regulator</fullName>
    </submittedName>
</protein>
<dbReference type="InterPro" id="IPR009057">
    <property type="entry name" value="Homeodomain-like_sf"/>
</dbReference>
<evidence type="ECO:0000313" key="7">
    <source>
        <dbReference type="Proteomes" id="UP000764837"/>
    </source>
</evidence>
<dbReference type="InterPro" id="IPR001647">
    <property type="entry name" value="HTH_TetR"/>
</dbReference>
<dbReference type="Gene3D" id="1.10.357.10">
    <property type="entry name" value="Tetracycline Repressor, domain 2"/>
    <property type="match status" value="1"/>
</dbReference>
<name>A0ABS2LMY0_9ACTN</name>
<dbReference type="Proteomes" id="UP000764837">
    <property type="component" value="Unassembled WGS sequence"/>
</dbReference>
<gene>
    <name evidence="6" type="ORF">JOD64_000727</name>
</gene>